<dbReference type="Proteomes" id="UP000283530">
    <property type="component" value="Unassembled WGS sequence"/>
</dbReference>
<dbReference type="CDD" id="cd22157">
    <property type="entry name" value="F-box_AtFBW1-like"/>
    <property type="match status" value="1"/>
</dbReference>
<dbReference type="Gene3D" id="2.120.10.80">
    <property type="entry name" value="Kelch-type beta propeller"/>
    <property type="match status" value="1"/>
</dbReference>
<gene>
    <name evidence="3" type="ORF">CKAN_01920500</name>
</gene>
<dbReference type="FunFam" id="1.20.1280.50:FF:000008">
    <property type="entry name" value="F-box only protein 6"/>
    <property type="match status" value="1"/>
</dbReference>
<accession>A0A3S3NDL8</accession>
<dbReference type="Pfam" id="PF03478">
    <property type="entry name" value="Beta-prop_KIB1-4"/>
    <property type="match status" value="1"/>
</dbReference>
<evidence type="ECO:0000256" key="1">
    <source>
        <dbReference type="ARBA" id="ARBA00022737"/>
    </source>
</evidence>
<feature type="domain" description="F-box" evidence="2">
    <location>
        <begin position="4"/>
        <end position="53"/>
    </location>
</feature>
<dbReference type="PANTHER" id="PTHR31672">
    <property type="entry name" value="BNACNNG10540D PROTEIN"/>
    <property type="match status" value="1"/>
</dbReference>
<dbReference type="SUPFAM" id="SSF81383">
    <property type="entry name" value="F-box domain"/>
    <property type="match status" value="1"/>
</dbReference>
<sequence length="370" mass="42306">MADRSVWNVLPEELAERILAFLPISSVFLCRCVCKEWNSILTSSPFLDHWGSASPRNLLFLVYHTTCSVASYSPRSRRWHNLPLYARCSLDSSHVLFLASSGGLICFRNRNSDYPTLIVCNPVTSSHRILPDMPQIRYIDIVGMVADHASGSYRILVTGTTEPASSDSITELYDSRTGRWAHHCRSRQEFLQFWYEVHAIWHDGSFYCLATPVNTLQGYRLIAYDLERKDWVDLNVKMPSGDVRCPSLVVCQGKLLLAGKIVEEYLIRSICIWELRRDGVGLRWVKVGEMPDEILRKIDSPHSILIQCQGHGELMCFSTHRGWQSIIYNLAERTWEWVPENELCGRNQMPALGRNNLVGLPYEPSLSARV</sequence>
<dbReference type="EMBL" id="QPKB01000008">
    <property type="protein sequence ID" value="RWR90124.1"/>
    <property type="molecule type" value="Genomic_DNA"/>
</dbReference>
<name>A0A3S3NDL8_9MAGN</name>
<dbReference type="InterPro" id="IPR050796">
    <property type="entry name" value="SCF_F-box_component"/>
</dbReference>
<dbReference type="InterPro" id="IPR005174">
    <property type="entry name" value="KIB1-4_b-propeller"/>
</dbReference>
<dbReference type="AlphaFoldDB" id="A0A3S3NDL8"/>
<dbReference type="SUPFAM" id="SSF117281">
    <property type="entry name" value="Kelch motif"/>
    <property type="match status" value="1"/>
</dbReference>
<dbReference type="InterPro" id="IPR015915">
    <property type="entry name" value="Kelch-typ_b-propeller"/>
</dbReference>
<evidence type="ECO:0000313" key="4">
    <source>
        <dbReference type="Proteomes" id="UP000283530"/>
    </source>
</evidence>
<proteinExistence type="predicted"/>
<dbReference type="STRING" id="337451.A0A3S3NDL8"/>
<evidence type="ECO:0000259" key="2">
    <source>
        <dbReference type="PROSITE" id="PS50181"/>
    </source>
</evidence>
<reference evidence="3 4" key="1">
    <citation type="journal article" date="2019" name="Nat. Plants">
        <title>Stout camphor tree genome fills gaps in understanding of flowering plant genome evolution.</title>
        <authorList>
            <person name="Chaw S.M."/>
            <person name="Liu Y.C."/>
            <person name="Wu Y.W."/>
            <person name="Wang H.Y."/>
            <person name="Lin C.I."/>
            <person name="Wu C.S."/>
            <person name="Ke H.M."/>
            <person name="Chang L.Y."/>
            <person name="Hsu C.Y."/>
            <person name="Yang H.T."/>
            <person name="Sudianto E."/>
            <person name="Hsu M.H."/>
            <person name="Wu K.P."/>
            <person name="Wang L.N."/>
            <person name="Leebens-Mack J.H."/>
            <person name="Tsai I.J."/>
        </authorList>
    </citation>
    <scope>NUCLEOTIDE SEQUENCE [LARGE SCALE GENOMIC DNA]</scope>
    <source>
        <strain evidence="4">cv. Chaw 1501</strain>
        <tissue evidence="3">Young leaves</tissue>
    </source>
</reference>
<dbReference type="Pfam" id="PF00646">
    <property type="entry name" value="F-box"/>
    <property type="match status" value="1"/>
</dbReference>
<comment type="caution">
    <text evidence="3">The sequence shown here is derived from an EMBL/GenBank/DDBJ whole genome shotgun (WGS) entry which is preliminary data.</text>
</comment>
<organism evidence="3 4">
    <name type="scientific">Cinnamomum micranthum f. kanehirae</name>
    <dbReference type="NCBI Taxonomy" id="337451"/>
    <lineage>
        <taxon>Eukaryota</taxon>
        <taxon>Viridiplantae</taxon>
        <taxon>Streptophyta</taxon>
        <taxon>Embryophyta</taxon>
        <taxon>Tracheophyta</taxon>
        <taxon>Spermatophyta</taxon>
        <taxon>Magnoliopsida</taxon>
        <taxon>Magnoliidae</taxon>
        <taxon>Laurales</taxon>
        <taxon>Lauraceae</taxon>
        <taxon>Cinnamomum</taxon>
    </lineage>
</organism>
<dbReference type="SMART" id="SM00256">
    <property type="entry name" value="FBOX"/>
    <property type="match status" value="1"/>
</dbReference>
<dbReference type="OrthoDB" id="1893842at2759"/>
<protein>
    <submittedName>
        <fullName evidence="3">F-box/kelch-repeat-like protein</fullName>
    </submittedName>
</protein>
<dbReference type="InterPro" id="IPR001810">
    <property type="entry name" value="F-box_dom"/>
</dbReference>
<keyword evidence="4" id="KW-1185">Reference proteome</keyword>
<dbReference type="InterPro" id="IPR036047">
    <property type="entry name" value="F-box-like_dom_sf"/>
</dbReference>
<dbReference type="PROSITE" id="PS50181">
    <property type="entry name" value="FBOX"/>
    <property type="match status" value="1"/>
</dbReference>
<keyword evidence="1" id="KW-0677">Repeat</keyword>
<dbReference type="PANTHER" id="PTHR31672:SF2">
    <property type="entry name" value="F-BOX DOMAIN-CONTAINING PROTEIN"/>
    <property type="match status" value="1"/>
</dbReference>
<evidence type="ECO:0000313" key="3">
    <source>
        <dbReference type="EMBL" id="RWR90124.1"/>
    </source>
</evidence>
<dbReference type="Gene3D" id="1.20.1280.50">
    <property type="match status" value="1"/>
</dbReference>